<keyword evidence="3" id="KW-0067">ATP-binding</keyword>
<dbReference type="PANTHER" id="PTHR10513:SF38">
    <property type="entry name" value="DEOXYNUCLEOSIDE KINASE-LIKE PROTEIN"/>
    <property type="match status" value="1"/>
</dbReference>
<dbReference type="OrthoDB" id="567086at2759"/>
<dbReference type="SUPFAM" id="SSF52540">
    <property type="entry name" value="P-loop containing nucleoside triphosphate hydrolases"/>
    <property type="match status" value="1"/>
</dbReference>
<evidence type="ECO:0000259" key="4">
    <source>
        <dbReference type="Pfam" id="PF01712"/>
    </source>
</evidence>
<evidence type="ECO:0000256" key="3">
    <source>
        <dbReference type="PIRSR" id="PIRSR000705-3"/>
    </source>
</evidence>
<dbReference type="AlphaFoldDB" id="A0A8S1DZR8"/>
<feature type="binding site" evidence="3">
    <location>
        <begin position="19"/>
        <end position="27"/>
    </location>
    <ligand>
        <name>ATP</name>
        <dbReference type="ChEBI" id="CHEBI:30616"/>
    </ligand>
</feature>
<dbReference type="Proteomes" id="UP000494165">
    <property type="component" value="Unassembled WGS sequence"/>
</dbReference>
<dbReference type="InterPro" id="IPR031314">
    <property type="entry name" value="DNK_dom"/>
</dbReference>
<comment type="caution">
    <text evidence="5">The sequence shown here is derived from an EMBL/GenBank/DDBJ whole genome shotgun (WGS) entry which is preliminary data.</text>
</comment>
<sequence length="226" mass="26529">MYKSRKSEVPRPYRVSVEGNIGSGKSTFLSYFERFSEVEIYLEPLDRWRDVQGYNVLDLLYSDLTKWNLTFQHMVQLSRVNIQTSTSSKTVQMFERSVQNNRYCFGEMAYKGGLLSDVEYTIFDKWYSWVSDNTDIGLDLIVYLRSNPEKVYQRLLQRSRKEELSVSLEYLQQVHEAHEKWLLHGIPAKAPAPVLVLDANSNLDAMYRQYELNQEVILGTRKKLSN</sequence>
<dbReference type="CDD" id="cd01673">
    <property type="entry name" value="dNK"/>
    <property type="match status" value="1"/>
</dbReference>
<feature type="binding site" evidence="3">
    <location>
        <begin position="154"/>
        <end position="158"/>
    </location>
    <ligand>
        <name>ATP</name>
        <dbReference type="ChEBI" id="CHEBI:30616"/>
    </ligand>
</feature>
<dbReference type="GO" id="GO:0005739">
    <property type="term" value="C:mitochondrion"/>
    <property type="evidence" value="ECO:0007669"/>
    <property type="project" value="TreeGrafter"/>
</dbReference>
<comment type="similarity">
    <text evidence="1">Belongs to the DCK/DGK family.</text>
</comment>
<evidence type="ECO:0000313" key="6">
    <source>
        <dbReference type="Proteomes" id="UP000494165"/>
    </source>
</evidence>
<dbReference type="InterPro" id="IPR027417">
    <property type="entry name" value="P-loop_NTPase"/>
</dbReference>
<keyword evidence="3" id="KW-0547">Nucleotide-binding</keyword>
<feature type="domain" description="Deoxynucleoside kinase" evidence="4">
    <location>
        <begin position="15"/>
        <end position="207"/>
    </location>
</feature>
<accession>A0A8S1DZR8</accession>
<dbReference type="PANTHER" id="PTHR10513">
    <property type="entry name" value="DEOXYNUCLEOSIDE KINASE"/>
    <property type="match status" value="1"/>
</dbReference>
<proteinExistence type="inferred from homology"/>
<dbReference type="GO" id="GO:0005524">
    <property type="term" value="F:ATP binding"/>
    <property type="evidence" value="ECO:0007669"/>
    <property type="project" value="UniProtKB-KW"/>
</dbReference>
<dbReference type="InterPro" id="IPR050566">
    <property type="entry name" value="Deoxyribonucleoside_kinase"/>
</dbReference>
<evidence type="ECO:0000256" key="1">
    <source>
        <dbReference type="ARBA" id="ARBA00007420"/>
    </source>
</evidence>
<keyword evidence="6" id="KW-1185">Reference proteome</keyword>
<dbReference type="Gene3D" id="3.40.50.300">
    <property type="entry name" value="P-loop containing nucleotide triphosphate hydrolases"/>
    <property type="match status" value="1"/>
</dbReference>
<gene>
    <name evidence="5" type="ORF">CLODIP_2_CD00914</name>
</gene>
<dbReference type="Pfam" id="PF01712">
    <property type="entry name" value="dNK"/>
    <property type="match status" value="1"/>
</dbReference>
<dbReference type="EMBL" id="CADEPI010000460">
    <property type="protein sequence ID" value="CAB3386188.1"/>
    <property type="molecule type" value="Genomic_DNA"/>
</dbReference>
<dbReference type="InterPro" id="IPR002624">
    <property type="entry name" value="DCK/DGK"/>
</dbReference>
<dbReference type="GO" id="GO:0019136">
    <property type="term" value="F:deoxynucleoside kinase activity"/>
    <property type="evidence" value="ECO:0007669"/>
    <property type="project" value="InterPro"/>
</dbReference>
<dbReference type="FunFam" id="3.40.50.300:FF:001571">
    <property type="entry name" value="Deoxynucleoside kinase"/>
    <property type="match status" value="1"/>
</dbReference>
<organism evidence="5 6">
    <name type="scientific">Cloeon dipterum</name>
    <dbReference type="NCBI Taxonomy" id="197152"/>
    <lineage>
        <taxon>Eukaryota</taxon>
        <taxon>Metazoa</taxon>
        <taxon>Ecdysozoa</taxon>
        <taxon>Arthropoda</taxon>
        <taxon>Hexapoda</taxon>
        <taxon>Insecta</taxon>
        <taxon>Pterygota</taxon>
        <taxon>Palaeoptera</taxon>
        <taxon>Ephemeroptera</taxon>
        <taxon>Pisciforma</taxon>
        <taxon>Baetidae</taxon>
        <taxon>Cloeon</taxon>
    </lineage>
</organism>
<evidence type="ECO:0000256" key="2">
    <source>
        <dbReference type="PIRSR" id="PIRSR000705-1"/>
    </source>
</evidence>
<feature type="active site" description="Proton acceptor" evidence="2">
    <location>
        <position position="95"/>
    </location>
</feature>
<reference evidence="5 6" key="1">
    <citation type="submission" date="2020-04" db="EMBL/GenBank/DDBJ databases">
        <authorList>
            <person name="Alioto T."/>
            <person name="Alioto T."/>
            <person name="Gomez Garrido J."/>
        </authorList>
    </citation>
    <scope>NUCLEOTIDE SEQUENCE [LARGE SCALE GENOMIC DNA]</scope>
</reference>
<protein>
    <recommendedName>
        <fullName evidence="4">Deoxynucleoside kinase domain-containing protein</fullName>
    </recommendedName>
</protein>
<name>A0A8S1DZR8_9INSE</name>
<evidence type="ECO:0000313" key="5">
    <source>
        <dbReference type="EMBL" id="CAB3386188.1"/>
    </source>
</evidence>
<dbReference type="PIRSF" id="PIRSF000705">
    <property type="entry name" value="DNK"/>
    <property type="match status" value="1"/>
</dbReference>